<feature type="coiled-coil region" evidence="1">
    <location>
        <begin position="100"/>
        <end position="163"/>
    </location>
</feature>
<sequence length="203" mass="22886">MVDGVISFKKVLQSSDSEPILEMPSVLEAVEASVSLEARAVVLNQLCNNKAIEDDIEELKKENAETLSNITAAEKEYLETVNSGAFVEKMEKAIVALESLDVKEKKIDEKKMKIKTLQARNEDTKKSLISYDSDLAEEKIAELTKKRDELKQKLAKLVELSNNRQFEYQRELQEANSNGTNFQRTNDDGYDSAEAETNSMETI</sequence>
<gene>
    <name evidence="3" type="ORF">OKIOD_LOCUS12182</name>
</gene>
<dbReference type="Proteomes" id="UP001158576">
    <property type="component" value="Chromosome 1"/>
</dbReference>
<evidence type="ECO:0000313" key="4">
    <source>
        <dbReference type="Proteomes" id="UP001158576"/>
    </source>
</evidence>
<evidence type="ECO:0000256" key="2">
    <source>
        <dbReference type="SAM" id="MobiDB-lite"/>
    </source>
</evidence>
<protein>
    <submittedName>
        <fullName evidence="3">Oidioi.mRNA.OKI2018_I69.chr1.g3417.t1.cds</fullName>
    </submittedName>
</protein>
<proteinExistence type="predicted"/>
<reference evidence="3 4" key="1">
    <citation type="submission" date="2021-04" db="EMBL/GenBank/DDBJ databases">
        <authorList>
            <person name="Bliznina A."/>
        </authorList>
    </citation>
    <scope>NUCLEOTIDE SEQUENCE [LARGE SCALE GENOMIC DNA]</scope>
</reference>
<keyword evidence="4" id="KW-1185">Reference proteome</keyword>
<organism evidence="3 4">
    <name type="scientific">Oikopleura dioica</name>
    <name type="common">Tunicate</name>
    <dbReference type="NCBI Taxonomy" id="34765"/>
    <lineage>
        <taxon>Eukaryota</taxon>
        <taxon>Metazoa</taxon>
        <taxon>Chordata</taxon>
        <taxon>Tunicata</taxon>
        <taxon>Appendicularia</taxon>
        <taxon>Copelata</taxon>
        <taxon>Oikopleuridae</taxon>
        <taxon>Oikopleura</taxon>
    </lineage>
</organism>
<accession>A0ABN7SU13</accession>
<keyword evidence="1" id="KW-0175">Coiled coil</keyword>
<dbReference type="EMBL" id="OU015566">
    <property type="protein sequence ID" value="CAG5107628.1"/>
    <property type="molecule type" value="Genomic_DNA"/>
</dbReference>
<feature type="coiled-coil region" evidence="1">
    <location>
        <begin position="42"/>
        <end position="76"/>
    </location>
</feature>
<evidence type="ECO:0000313" key="3">
    <source>
        <dbReference type="EMBL" id="CAG5107628.1"/>
    </source>
</evidence>
<feature type="compositionally biased region" description="Polar residues" evidence="2">
    <location>
        <begin position="174"/>
        <end position="184"/>
    </location>
</feature>
<name>A0ABN7SU13_OIKDI</name>
<evidence type="ECO:0000256" key="1">
    <source>
        <dbReference type="SAM" id="Coils"/>
    </source>
</evidence>
<feature type="region of interest" description="Disordered" evidence="2">
    <location>
        <begin position="174"/>
        <end position="203"/>
    </location>
</feature>